<feature type="compositionally biased region" description="Polar residues" evidence="1">
    <location>
        <begin position="61"/>
        <end position="71"/>
    </location>
</feature>
<feature type="region of interest" description="Disordered" evidence="1">
    <location>
        <begin position="928"/>
        <end position="1024"/>
    </location>
</feature>
<sequence>MDGPHAVERSEKQNVQQGDAMQRTSSSSKRSAPHYAQRRRESARSTGNGMKIVDLGKDTSDNSPVGTGTRSSGEEPPEHYRHKYLYFRGSSREDITALPGSRELNVSPHLRPATQDNADIPYNFHLHSLSHTSMASQRYTPGKLQHQSSKRAAQDVGLPKRKSTKRRKDDHIREEEIRAMSAPVNVGKRPATYNSGILRRESKRVRNGMNRRFERPESDISLPMEDSIHSSMSGNSDPYSYHLSRLDVFAPRPLIRSSFNSHSQGGLNPQALVSQTDSRRVDSRSQNRRPPPTKDILKGKKTVDELADDLDSSDIRAALERDRRRKDAKIAKETERLKRKLARKAEKQRLKEAGMEVEASPSKRKRKDLDKHLGLGIESPNLTEVESPKQKKKKDVIGPTSLAGLESPKFKKKDLEKHLGDKISNTRQLPKLQTSTGNQEAVRKESYLDYSKALQLNTDLDEPGSSLAEQLRLGGPLSEEALLNIHPAHRPQGSALSLGREAELITATSSTPRLTRVPTSPQQPKSTDSPESVEALPPLPSSPSKGEAQTSRSSSRRSSRGFISFFKRGPSLRNREPERGRTITTPSDVSLSNPSRESMHRYHLPSNILTSTVSETSPPRQPLSHSTSQAQRPSTVGRTGSASTTATTSRHRDRSGTPVRTMSKFREDLPELPLSPPDSRMTSPAPDLPPSALAVRRGLSSAGIGKLNFDPGLPFLSDSRSGSNAPSLENEDKALKSVGLMSTSLASVDSEGSWLSGKPSKKVSVRRSARNSVVSNSGLQKFSQNPSYEELGMDEDEYFRRLTPGPEERNASGQSEGMGRKPSSSLMAKSTPRIGYDGEDEGEATENEEDLRRSSIQKVEESDLKTGDVGKTPRFVQREHHAKSREGLLTEYEALGLTPEKAIAIVNGLESPPSEADLRHLHLHATEEVETPDPISPATDNDTDTFDIATPSPTEAVTVARASSVKMKKEQMSPKLLDIPARRASGSTAGSDVPTPRKLSRDVTPVGRMSFDENVEPSNTGTYL</sequence>
<feature type="compositionally biased region" description="Polar residues" evidence="1">
    <location>
        <begin position="135"/>
        <end position="151"/>
    </location>
</feature>
<feature type="compositionally biased region" description="Polar residues" evidence="1">
    <location>
        <begin position="423"/>
        <end position="439"/>
    </location>
</feature>
<feature type="compositionally biased region" description="Basic and acidic residues" evidence="1">
    <location>
        <begin position="850"/>
        <end position="868"/>
    </location>
</feature>
<evidence type="ECO:0000313" key="2">
    <source>
        <dbReference type="EMBL" id="KAF2103378.1"/>
    </source>
</evidence>
<feature type="region of interest" description="Disordered" evidence="1">
    <location>
        <begin position="803"/>
        <end position="883"/>
    </location>
</feature>
<accession>A0A9P4M9Z9</accession>
<organism evidence="2 3">
    <name type="scientific">Rhizodiscina lignyota</name>
    <dbReference type="NCBI Taxonomy" id="1504668"/>
    <lineage>
        <taxon>Eukaryota</taxon>
        <taxon>Fungi</taxon>
        <taxon>Dikarya</taxon>
        <taxon>Ascomycota</taxon>
        <taxon>Pezizomycotina</taxon>
        <taxon>Dothideomycetes</taxon>
        <taxon>Pleosporomycetidae</taxon>
        <taxon>Aulographales</taxon>
        <taxon>Rhizodiscinaceae</taxon>
        <taxon>Rhizodiscina</taxon>
    </lineage>
</organism>
<evidence type="ECO:0000256" key="1">
    <source>
        <dbReference type="SAM" id="MobiDB-lite"/>
    </source>
</evidence>
<dbReference type="OrthoDB" id="4152802at2759"/>
<feature type="compositionally biased region" description="Basic residues" evidence="1">
    <location>
        <begin position="759"/>
        <end position="769"/>
    </location>
</feature>
<feature type="compositionally biased region" description="Polar residues" evidence="1">
    <location>
        <begin position="582"/>
        <end position="596"/>
    </location>
</feature>
<gene>
    <name evidence="2" type="ORF">NA57DRAFT_72353</name>
</gene>
<feature type="compositionally biased region" description="Basic and acidic residues" evidence="1">
    <location>
        <begin position="343"/>
        <end position="354"/>
    </location>
</feature>
<feature type="compositionally biased region" description="Acidic residues" evidence="1">
    <location>
        <begin position="837"/>
        <end position="849"/>
    </location>
</feature>
<feature type="region of interest" description="Disordered" evidence="1">
    <location>
        <begin position="746"/>
        <end position="791"/>
    </location>
</feature>
<proteinExistence type="predicted"/>
<feature type="compositionally biased region" description="Polar residues" evidence="1">
    <location>
        <begin position="258"/>
        <end position="276"/>
    </location>
</feature>
<dbReference type="Proteomes" id="UP000799772">
    <property type="component" value="Unassembled WGS sequence"/>
</dbReference>
<keyword evidence="3" id="KW-1185">Reference proteome</keyword>
<feature type="region of interest" description="Disordered" evidence="1">
    <location>
        <begin position="1"/>
        <end position="85"/>
    </location>
</feature>
<feature type="compositionally biased region" description="Polar residues" evidence="1">
    <location>
        <begin position="13"/>
        <end position="30"/>
    </location>
</feature>
<feature type="compositionally biased region" description="Basic and acidic residues" evidence="1">
    <location>
        <begin position="1"/>
        <end position="12"/>
    </location>
</feature>
<feature type="compositionally biased region" description="Polar residues" evidence="1">
    <location>
        <begin position="506"/>
        <end position="530"/>
    </location>
</feature>
<feature type="region of interest" description="Disordered" evidence="1">
    <location>
        <begin position="258"/>
        <end position="300"/>
    </location>
</feature>
<feature type="compositionally biased region" description="Low complexity" evidence="1">
    <location>
        <begin position="677"/>
        <end position="691"/>
    </location>
</feature>
<protein>
    <submittedName>
        <fullName evidence="2">Uncharacterized protein</fullName>
    </submittedName>
</protein>
<feature type="compositionally biased region" description="Basic and acidic residues" evidence="1">
    <location>
        <begin position="167"/>
        <end position="178"/>
    </location>
</feature>
<feature type="region of interest" description="Disordered" evidence="1">
    <location>
        <begin position="341"/>
        <end position="443"/>
    </location>
</feature>
<comment type="caution">
    <text evidence="2">The sequence shown here is derived from an EMBL/GenBank/DDBJ whole genome shotgun (WGS) entry which is preliminary data.</text>
</comment>
<feature type="compositionally biased region" description="Polar residues" evidence="1">
    <location>
        <begin position="778"/>
        <end position="787"/>
    </location>
</feature>
<name>A0A9P4M9Z9_9PEZI</name>
<dbReference type="AlphaFoldDB" id="A0A9P4M9Z9"/>
<evidence type="ECO:0000313" key="3">
    <source>
        <dbReference type="Proteomes" id="UP000799772"/>
    </source>
</evidence>
<feature type="region of interest" description="Disordered" evidence="1">
    <location>
        <begin position="506"/>
        <end position="691"/>
    </location>
</feature>
<feature type="compositionally biased region" description="Polar residues" evidence="1">
    <location>
        <begin position="607"/>
        <end position="633"/>
    </location>
</feature>
<feature type="compositionally biased region" description="Low complexity" evidence="1">
    <location>
        <begin position="634"/>
        <end position="648"/>
    </location>
</feature>
<dbReference type="EMBL" id="ML978122">
    <property type="protein sequence ID" value="KAF2103378.1"/>
    <property type="molecule type" value="Genomic_DNA"/>
</dbReference>
<feature type="region of interest" description="Disordered" evidence="1">
    <location>
        <begin position="135"/>
        <end position="190"/>
    </location>
</feature>
<reference evidence="2" key="1">
    <citation type="journal article" date="2020" name="Stud. Mycol.">
        <title>101 Dothideomycetes genomes: a test case for predicting lifestyles and emergence of pathogens.</title>
        <authorList>
            <person name="Haridas S."/>
            <person name="Albert R."/>
            <person name="Binder M."/>
            <person name="Bloem J."/>
            <person name="Labutti K."/>
            <person name="Salamov A."/>
            <person name="Andreopoulos B."/>
            <person name="Baker S."/>
            <person name="Barry K."/>
            <person name="Bills G."/>
            <person name="Bluhm B."/>
            <person name="Cannon C."/>
            <person name="Castanera R."/>
            <person name="Culley D."/>
            <person name="Daum C."/>
            <person name="Ezra D."/>
            <person name="Gonzalez J."/>
            <person name="Henrissat B."/>
            <person name="Kuo A."/>
            <person name="Liang C."/>
            <person name="Lipzen A."/>
            <person name="Lutzoni F."/>
            <person name="Magnuson J."/>
            <person name="Mondo S."/>
            <person name="Nolan M."/>
            <person name="Ohm R."/>
            <person name="Pangilinan J."/>
            <person name="Park H.-J."/>
            <person name="Ramirez L."/>
            <person name="Alfaro M."/>
            <person name="Sun H."/>
            <person name="Tritt A."/>
            <person name="Yoshinaga Y."/>
            <person name="Zwiers L.-H."/>
            <person name="Turgeon B."/>
            <person name="Goodwin S."/>
            <person name="Spatafora J."/>
            <person name="Crous P."/>
            <person name="Grigoriev I."/>
        </authorList>
    </citation>
    <scope>NUCLEOTIDE SEQUENCE</scope>
    <source>
        <strain evidence="2">CBS 133067</strain>
    </source>
</reference>